<name>A0A8S9MPG3_BRACR</name>
<organism evidence="1 2">
    <name type="scientific">Brassica cretica</name>
    <name type="common">Mustard</name>
    <dbReference type="NCBI Taxonomy" id="69181"/>
    <lineage>
        <taxon>Eukaryota</taxon>
        <taxon>Viridiplantae</taxon>
        <taxon>Streptophyta</taxon>
        <taxon>Embryophyta</taxon>
        <taxon>Tracheophyta</taxon>
        <taxon>Spermatophyta</taxon>
        <taxon>Magnoliopsida</taxon>
        <taxon>eudicotyledons</taxon>
        <taxon>Gunneridae</taxon>
        <taxon>Pentapetalae</taxon>
        <taxon>rosids</taxon>
        <taxon>malvids</taxon>
        <taxon>Brassicales</taxon>
        <taxon>Brassicaceae</taxon>
        <taxon>Brassiceae</taxon>
        <taxon>Brassica</taxon>
    </lineage>
</organism>
<reference evidence="1" key="1">
    <citation type="submission" date="2019-12" db="EMBL/GenBank/DDBJ databases">
        <title>Genome sequencing and annotation of Brassica cretica.</title>
        <authorList>
            <person name="Studholme D.J."/>
            <person name="Sarris P."/>
        </authorList>
    </citation>
    <scope>NUCLEOTIDE SEQUENCE</scope>
    <source>
        <strain evidence="1">PFS-109/04</strain>
        <tissue evidence="1">Leaf</tissue>
    </source>
</reference>
<comment type="caution">
    <text evidence="1">The sequence shown here is derived from an EMBL/GenBank/DDBJ whole genome shotgun (WGS) entry which is preliminary data.</text>
</comment>
<evidence type="ECO:0000313" key="2">
    <source>
        <dbReference type="Proteomes" id="UP000712600"/>
    </source>
</evidence>
<evidence type="ECO:0000313" key="1">
    <source>
        <dbReference type="EMBL" id="KAF3485156.1"/>
    </source>
</evidence>
<accession>A0A8S9MPG3</accession>
<sequence>MHGIRFFKQVWKASLPGSLEGDGRGLSLEATSTLLDNDRLSEAMDAPQRCNLPGPNPAPAQFVLHVLLCSGPTRQLLYPLGQVPLALPRQTHSAPQYLNSWSHQDLFRYVLISVLGLDS</sequence>
<gene>
    <name evidence="1" type="ORF">F2Q69_00053164</name>
</gene>
<protein>
    <submittedName>
        <fullName evidence="1">Uncharacterized protein</fullName>
    </submittedName>
</protein>
<proteinExistence type="predicted"/>
<dbReference type="Proteomes" id="UP000712600">
    <property type="component" value="Unassembled WGS sequence"/>
</dbReference>
<dbReference type="EMBL" id="QGKX02002183">
    <property type="protein sequence ID" value="KAF3485156.1"/>
    <property type="molecule type" value="Genomic_DNA"/>
</dbReference>
<dbReference type="AlphaFoldDB" id="A0A8S9MPG3"/>